<dbReference type="EMBL" id="JASBWS010000030">
    <property type="protein sequence ID" value="KAJ9108667.1"/>
    <property type="molecule type" value="Genomic_DNA"/>
</dbReference>
<evidence type="ECO:0000313" key="2">
    <source>
        <dbReference type="Proteomes" id="UP001230649"/>
    </source>
</evidence>
<accession>A0ACC2WAK3</accession>
<comment type="caution">
    <text evidence="1">The sequence shown here is derived from an EMBL/GenBank/DDBJ whole genome shotgun (WGS) entry which is preliminary data.</text>
</comment>
<gene>
    <name evidence="1" type="ORF">QFC20_003366</name>
</gene>
<organism evidence="1 2">
    <name type="scientific">Naganishia adeliensis</name>
    <dbReference type="NCBI Taxonomy" id="92952"/>
    <lineage>
        <taxon>Eukaryota</taxon>
        <taxon>Fungi</taxon>
        <taxon>Dikarya</taxon>
        <taxon>Basidiomycota</taxon>
        <taxon>Agaricomycotina</taxon>
        <taxon>Tremellomycetes</taxon>
        <taxon>Filobasidiales</taxon>
        <taxon>Filobasidiaceae</taxon>
        <taxon>Naganishia</taxon>
    </lineage>
</organism>
<keyword evidence="2" id="KW-1185">Reference proteome</keyword>
<name>A0ACC2WAK3_9TREE</name>
<evidence type="ECO:0000313" key="1">
    <source>
        <dbReference type="EMBL" id="KAJ9108667.1"/>
    </source>
</evidence>
<reference evidence="1" key="1">
    <citation type="submission" date="2023-04" db="EMBL/GenBank/DDBJ databases">
        <title>Draft Genome sequencing of Naganishia species isolated from polar environments using Oxford Nanopore Technology.</title>
        <authorList>
            <person name="Leo P."/>
            <person name="Venkateswaran K."/>
        </authorList>
    </citation>
    <scope>NUCLEOTIDE SEQUENCE</scope>
    <source>
        <strain evidence="1">MNA-CCFEE 5262</strain>
    </source>
</reference>
<sequence length="372" mass="41417">MSLTSSTSGFPQTDRDLYESKSVQLPFDPFDNSAGQMANQGYFPYAPSTVAYQAPAATAIPWSMRPPRESRKRSYEEDPLIDGSQYGRSNRPFSTVKKELLWHAGPLAPSASSSYASTLAPARTTGPSVYPSSGYAYSQSMPPPSYPASLPSLVTQQSFAKRPVAPMEFVYKPPKIRRGALKDSDLDEISCGPWLDHAFPSEKRRILQLCSGLMYNKLKDGWCKVWGDKFDLMQNLKNDGTLKCPDDVFREPSFERKRDNAICTYRRIWLFADCFLGWREGGTGAWLFFLAEGSWELQRTIPISLPLDNKRKGILLRAMKSAMLGFEFRAEGKDRVEESWNGLQSDSASSASFPQASMSSGSGNTPGVYATM</sequence>
<protein>
    <submittedName>
        <fullName evidence="1">Uncharacterized protein</fullName>
    </submittedName>
</protein>
<dbReference type="Proteomes" id="UP001230649">
    <property type="component" value="Unassembled WGS sequence"/>
</dbReference>
<proteinExistence type="predicted"/>